<dbReference type="EMBL" id="CADCVD010000132">
    <property type="protein sequence ID" value="CAA9453730.1"/>
    <property type="molecule type" value="Genomic_DNA"/>
</dbReference>
<protein>
    <submittedName>
        <fullName evidence="2">Uncharacterized protein</fullName>
    </submittedName>
</protein>
<feature type="compositionally biased region" description="Basic and acidic residues" evidence="1">
    <location>
        <begin position="1"/>
        <end position="18"/>
    </location>
</feature>
<organism evidence="2">
    <name type="scientific">uncultured Rubrobacteraceae bacterium</name>
    <dbReference type="NCBI Taxonomy" id="349277"/>
    <lineage>
        <taxon>Bacteria</taxon>
        <taxon>Bacillati</taxon>
        <taxon>Actinomycetota</taxon>
        <taxon>Rubrobacteria</taxon>
        <taxon>Rubrobacterales</taxon>
        <taxon>Rubrobacteraceae</taxon>
        <taxon>environmental samples</taxon>
    </lineage>
</organism>
<proteinExistence type="predicted"/>
<feature type="region of interest" description="Disordered" evidence="1">
    <location>
        <begin position="1"/>
        <end position="36"/>
    </location>
</feature>
<gene>
    <name evidence="2" type="ORF">AVDCRST_MAG37-2666</name>
</gene>
<evidence type="ECO:0000256" key="1">
    <source>
        <dbReference type="SAM" id="MobiDB-lite"/>
    </source>
</evidence>
<dbReference type="AlphaFoldDB" id="A0A6J4QSA4"/>
<evidence type="ECO:0000313" key="2">
    <source>
        <dbReference type="EMBL" id="CAA9453730.1"/>
    </source>
</evidence>
<name>A0A6J4QSA4_9ACTN</name>
<sequence>MPPEEQHAGWCEAVKERSQGGTGQRQRYGEPDQARTGLAEELREASAVAEWSVLEIIESP</sequence>
<feature type="compositionally biased region" description="Basic and acidic residues" evidence="1">
    <location>
        <begin position="27"/>
        <end position="36"/>
    </location>
</feature>
<accession>A0A6J4QSA4</accession>
<reference evidence="2" key="1">
    <citation type="submission" date="2020-02" db="EMBL/GenBank/DDBJ databases">
        <authorList>
            <person name="Meier V. D."/>
        </authorList>
    </citation>
    <scope>NUCLEOTIDE SEQUENCE</scope>
    <source>
        <strain evidence="2">AVDCRST_MAG37</strain>
    </source>
</reference>